<reference evidence="2" key="1">
    <citation type="submission" date="2022-11" db="UniProtKB">
        <authorList>
            <consortium name="WormBaseParasite"/>
        </authorList>
    </citation>
    <scope>IDENTIFICATION</scope>
</reference>
<dbReference type="Proteomes" id="UP000887563">
    <property type="component" value="Unplaced"/>
</dbReference>
<proteinExistence type="predicted"/>
<accession>A0A914NSK8</accession>
<organism evidence="1 2">
    <name type="scientific">Meloidogyne incognita</name>
    <name type="common">Southern root-knot nematode worm</name>
    <name type="synonym">Oxyuris incognita</name>
    <dbReference type="NCBI Taxonomy" id="6306"/>
    <lineage>
        <taxon>Eukaryota</taxon>
        <taxon>Metazoa</taxon>
        <taxon>Ecdysozoa</taxon>
        <taxon>Nematoda</taxon>
        <taxon>Chromadorea</taxon>
        <taxon>Rhabditida</taxon>
        <taxon>Tylenchina</taxon>
        <taxon>Tylenchomorpha</taxon>
        <taxon>Tylenchoidea</taxon>
        <taxon>Meloidogynidae</taxon>
        <taxon>Meloidogyninae</taxon>
        <taxon>Meloidogyne</taxon>
        <taxon>Meloidogyne incognita group</taxon>
    </lineage>
</organism>
<keyword evidence="1" id="KW-1185">Reference proteome</keyword>
<sequence length="141" mass="15919">MRRHNSDSIVPQMVKCRLCRDRSEYSNSFITAKMEFSAFKETVCDHSEVNVVQSVLCLSCDRMPNVASRNNTSSNLKTPTYCSTSSGKFNVSAPSSHTKLSKILKNWPYLRLKQAADAAKDGELGAACRIEMERRKQSYKN</sequence>
<dbReference type="WBParaSite" id="Minc3s09983g43682">
    <property type="protein sequence ID" value="Minc3s09983g43682"/>
    <property type="gene ID" value="Minc3s09983g43682"/>
</dbReference>
<name>A0A914NSK8_MELIC</name>
<evidence type="ECO:0000313" key="2">
    <source>
        <dbReference type="WBParaSite" id="Minc3s09983g43682"/>
    </source>
</evidence>
<dbReference type="AlphaFoldDB" id="A0A914NSK8"/>
<evidence type="ECO:0000313" key="1">
    <source>
        <dbReference type="Proteomes" id="UP000887563"/>
    </source>
</evidence>
<protein>
    <submittedName>
        <fullName evidence="2">Uncharacterized protein</fullName>
    </submittedName>
</protein>